<dbReference type="EMBL" id="UOEC01000076">
    <property type="protein sequence ID" value="VAV90393.1"/>
    <property type="molecule type" value="Genomic_DNA"/>
</dbReference>
<reference evidence="1" key="1">
    <citation type="submission" date="2018-06" db="EMBL/GenBank/DDBJ databases">
        <authorList>
            <person name="Zhirakovskaya E."/>
        </authorList>
    </citation>
    <scope>NUCLEOTIDE SEQUENCE</scope>
</reference>
<name>A0A3B0S1H3_9ZZZZ</name>
<organism evidence="1">
    <name type="scientific">hydrothermal vent metagenome</name>
    <dbReference type="NCBI Taxonomy" id="652676"/>
    <lineage>
        <taxon>unclassified sequences</taxon>
        <taxon>metagenomes</taxon>
        <taxon>ecological metagenomes</taxon>
    </lineage>
</organism>
<proteinExistence type="predicted"/>
<protein>
    <submittedName>
        <fullName evidence="1">Uncharacterized protein</fullName>
    </submittedName>
</protein>
<dbReference type="AlphaFoldDB" id="A0A3B0S1H3"/>
<gene>
    <name evidence="1" type="ORF">MNBD_ALPHA08-1535</name>
</gene>
<evidence type="ECO:0000313" key="1">
    <source>
        <dbReference type="EMBL" id="VAV90393.1"/>
    </source>
</evidence>
<accession>A0A3B0S1H3</accession>
<sequence>MIPDRRISWILNGELTHVLPESVGVSNSELQLLGRSGAIKITETDKGVEIKWVMFSANWASMYYLIESLHLYSGPITFRYFLSGWFSETIETIEGATSRAKQLMAKSDVHVSQHTFVQRADPGKTYVPHVLRDTLTDMTALPEFSVDCIFDTETSKFLVNRVGSQSALAQVFGISPVSVPCLTGNSYDEIVSEAYLNVLSNDKPCYDHVIAAMRLPDQSVNWITYQRVILPHRFPNGKKGVSISSQLATVDIKVV</sequence>